<keyword evidence="5" id="KW-1185">Reference proteome</keyword>
<feature type="domain" description="Nephrocystin 3-like N-terminal" evidence="3">
    <location>
        <begin position="92"/>
        <end position="171"/>
    </location>
</feature>
<proteinExistence type="predicted"/>
<evidence type="ECO:0000313" key="5">
    <source>
        <dbReference type="Proteomes" id="UP001489902"/>
    </source>
</evidence>
<dbReference type="InterPro" id="IPR056884">
    <property type="entry name" value="NPHP3-like_N"/>
</dbReference>
<gene>
    <name evidence="4" type="ORF">QYS62_003490</name>
</gene>
<sequence length="688" mass="77848">MGFSSAKNESPRSSRSRFSSSDDGLLSPDSFLGHYPWPSTSTVAHKRYETRHMPDDAEKAKQIEAFYRDLVWSQPSRAKDALRTQQGPRAPQTCEWIMDVPEFKNWLAPESENKHVLWLSGNYGRGKSTMAVYLAEKLTSKFAADNANTCAYFFCDSKDPRRNTVKRVFQAKCEYNFHWVRLASENICKLRPEDAIKYLKGLPNGSEMPACNASVTQKRDNLEHIGFGYTDEDREKHHARLKSPFVSAILTGRVEMLAFLLSQGAPLTPYTIRAAARWGCSAMLQTIMTLRRDEISRDQDLSCSAAECATAELMKIIFTNPNFRWSDAAMTGAIRNEQHGLKILELLFQLHGSKIELDEWMMGNIAGICHPRIMDYLLTEHGARIEINTTVAEKAIENRQGPAMLRVLLKHRPHEGFVDEELMTLALANTRCRPDFMAIFVEMPRTEVQFTKEVVLATIASPQQNTDDWAPEVLEMLLAHRAADIDIDEEIVMETLLELGYPGVQVLLEHKEESVRVTQALLDAAAGVCSAKEFRELVSKAEDDFQITQDMLINTTLNARHGDRVLPVMLGYLKGSLNIGQEALEAFLKVGHIGFKSLLILLLRDRGCRVNVTRGALRSWIRDEQICRGSLAFLLVALHSGWCKLVEDMSGSRCERLAALIKHYAELEDVRRTFVEAMERSKKEMRAS</sequence>
<evidence type="ECO:0000313" key="4">
    <source>
        <dbReference type="EMBL" id="WZH42494.1"/>
    </source>
</evidence>
<dbReference type="PANTHER" id="PTHR10039">
    <property type="entry name" value="AMELOGENIN"/>
    <property type="match status" value="1"/>
</dbReference>
<accession>A0ABZ2WRT4</accession>
<dbReference type="PANTHER" id="PTHR10039:SF16">
    <property type="entry name" value="GPI INOSITOL-DEACYLASE"/>
    <property type="match status" value="1"/>
</dbReference>
<evidence type="ECO:0000256" key="1">
    <source>
        <dbReference type="ARBA" id="ARBA00022737"/>
    </source>
</evidence>
<dbReference type="Pfam" id="PF24883">
    <property type="entry name" value="NPHP3_N"/>
    <property type="match status" value="1"/>
</dbReference>
<protein>
    <submittedName>
        <fullName evidence="4">Vegetative incompatibility het-e-1</fullName>
    </submittedName>
</protein>
<dbReference type="EMBL" id="CP151261">
    <property type="protein sequence ID" value="WZH42494.1"/>
    <property type="molecule type" value="Genomic_DNA"/>
</dbReference>
<organism evidence="4 5">
    <name type="scientific">Fusarium acuminatum</name>
    <dbReference type="NCBI Taxonomy" id="5515"/>
    <lineage>
        <taxon>Eukaryota</taxon>
        <taxon>Fungi</taxon>
        <taxon>Dikarya</taxon>
        <taxon>Ascomycota</taxon>
        <taxon>Pezizomycotina</taxon>
        <taxon>Sordariomycetes</taxon>
        <taxon>Hypocreomycetidae</taxon>
        <taxon>Hypocreales</taxon>
        <taxon>Nectriaceae</taxon>
        <taxon>Fusarium</taxon>
        <taxon>Fusarium tricinctum species complex</taxon>
    </lineage>
</organism>
<evidence type="ECO:0000259" key="3">
    <source>
        <dbReference type="Pfam" id="PF24883"/>
    </source>
</evidence>
<name>A0ABZ2WRT4_9HYPO</name>
<feature type="region of interest" description="Disordered" evidence="2">
    <location>
        <begin position="1"/>
        <end position="36"/>
    </location>
</feature>
<keyword evidence="1" id="KW-0677">Repeat</keyword>
<feature type="compositionally biased region" description="Low complexity" evidence="2">
    <location>
        <begin position="11"/>
        <end position="33"/>
    </location>
</feature>
<dbReference type="Proteomes" id="UP001489902">
    <property type="component" value="Chromosome 2"/>
</dbReference>
<evidence type="ECO:0000256" key="2">
    <source>
        <dbReference type="SAM" id="MobiDB-lite"/>
    </source>
</evidence>
<reference evidence="4 5" key="1">
    <citation type="submission" date="2024-04" db="EMBL/GenBank/DDBJ databases">
        <title>Complete genome sequence of Fusarium acuminatum.</title>
        <authorList>
            <person name="Lan B."/>
        </authorList>
    </citation>
    <scope>NUCLEOTIDE SEQUENCE [LARGE SCALE GENOMIC DNA]</scope>
    <source>
        <strain evidence="4">1A</strain>
    </source>
</reference>